<keyword evidence="2" id="KW-1133">Transmembrane helix</keyword>
<gene>
    <name evidence="4" type="ORF">MOO47_02715</name>
</gene>
<evidence type="ECO:0000313" key="4">
    <source>
        <dbReference type="EMBL" id="UQS84083.1"/>
    </source>
</evidence>
<keyword evidence="2" id="KW-0812">Transmembrane</keyword>
<name>A0ABY4PEJ0_9LACO</name>
<evidence type="ECO:0000256" key="2">
    <source>
        <dbReference type="SAM" id="Phobius"/>
    </source>
</evidence>
<feature type="transmembrane region" description="Helical" evidence="2">
    <location>
        <begin position="131"/>
        <end position="151"/>
    </location>
</feature>
<evidence type="ECO:0008006" key="6">
    <source>
        <dbReference type="Google" id="ProtNLM"/>
    </source>
</evidence>
<sequence length="165" mass="18926">MKWLKICSWLLVISIGLHPTVVLAVANDGKMQINNTINQPMSDHHTKDQSGETDEQNGLFNERKVFDEKALDHKRQQYLQQKKNLAFRQDKPVKDHLVSLLSVKKVIFNKPHQSSMKTHSLAEHQKSNHQVLIIVGVLLIIMIFSGLGYWLSSKRKVLLERSSHG</sequence>
<accession>A0ABY4PEJ0</accession>
<keyword evidence="3" id="KW-0732">Signal</keyword>
<feature type="region of interest" description="Disordered" evidence="1">
    <location>
        <begin position="37"/>
        <end position="56"/>
    </location>
</feature>
<keyword evidence="2" id="KW-0472">Membrane</keyword>
<evidence type="ECO:0000313" key="5">
    <source>
        <dbReference type="Proteomes" id="UP000831947"/>
    </source>
</evidence>
<keyword evidence="5" id="KW-1185">Reference proteome</keyword>
<feature type="signal peptide" evidence="3">
    <location>
        <begin position="1"/>
        <end position="24"/>
    </location>
</feature>
<evidence type="ECO:0000256" key="3">
    <source>
        <dbReference type="SAM" id="SignalP"/>
    </source>
</evidence>
<protein>
    <recommendedName>
        <fullName evidence="6">ESAT-6 secretion machinery protein EssA</fullName>
    </recommendedName>
</protein>
<evidence type="ECO:0000256" key="1">
    <source>
        <dbReference type="SAM" id="MobiDB-lite"/>
    </source>
</evidence>
<feature type="chain" id="PRO_5046682400" description="ESAT-6 secretion machinery protein EssA" evidence="3">
    <location>
        <begin position="25"/>
        <end position="165"/>
    </location>
</feature>
<organism evidence="4 5">
    <name type="scientific">Bombilactobacillus thymidiniphilus</name>
    <dbReference type="NCBI Taxonomy" id="2923363"/>
    <lineage>
        <taxon>Bacteria</taxon>
        <taxon>Bacillati</taxon>
        <taxon>Bacillota</taxon>
        <taxon>Bacilli</taxon>
        <taxon>Lactobacillales</taxon>
        <taxon>Lactobacillaceae</taxon>
        <taxon>Bombilactobacillus</taxon>
    </lineage>
</organism>
<reference evidence="4 5" key="1">
    <citation type="journal article" date="2022" name="Int. J. Syst. Evol. Microbiol.">
        <title>Apilactobacillus apisilvae sp. nov., Nicolia spurrieriana gen. nov. sp. nov., Bombilactobacillus folatiphilus sp. nov. and Bombilactobacillus thymidiniphilus sp. nov., four new lactic acid bacterial isolates from stingless bees Tetragonula carbonaria and Austroplebeia australis.</title>
        <authorList>
            <person name="Oliphant S.A."/>
            <person name="Watson-Haigh N.S."/>
            <person name="Sumby K.M."/>
            <person name="Gardner J."/>
            <person name="Groom S."/>
            <person name="Jiranek V."/>
        </authorList>
    </citation>
    <scope>NUCLEOTIDE SEQUENCE [LARGE SCALE GENOMIC DNA]</scope>
    <source>
        <strain evidence="4 5">SG4_A1</strain>
    </source>
</reference>
<dbReference type="EMBL" id="CP093365">
    <property type="protein sequence ID" value="UQS84083.1"/>
    <property type="molecule type" value="Genomic_DNA"/>
</dbReference>
<dbReference type="RefSeq" id="WP_249513267.1">
    <property type="nucleotide sequence ID" value="NZ_CP093365.1"/>
</dbReference>
<dbReference type="Proteomes" id="UP000831947">
    <property type="component" value="Chromosome"/>
</dbReference>
<proteinExistence type="predicted"/>